<accession>A0A8J3WG09</accession>
<proteinExistence type="predicted"/>
<comment type="caution">
    <text evidence="1">The sequence shown here is derived from an EMBL/GenBank/DDBJ whole genome shotgun (WGS) entry which is preliminary data.</text>
</comment>
<evidence type="ECO:0000313" key="1">
    <source>
        <dbReference type="EMBL" id="GIH86416.1"/>
    </source>
</evidence>
<dbReference type="AlphaFoldDB" id="A0A8J3WG09"/>
<keyword evidence="2" id="KW-1185">Reference proteome</keyword>
<dbReference type="Proteomes" id="UP000655044">
    <property type="component" value="Unassembled WGS sequence"/>
</dbReference>
<dbReference type="Pfam" id="PF07799">
    <property type="entry name" value="DUF1643"/>
    <property type="match status" value="1"/>
</dbReference>
<gene>
    <name evidence="1" type="ORF">Pro02_48240</name>
</gene>
<evidence type="ECO:0000313" key="2">
    <source>
        <dbReference type="Proteomes" id="UP000655044"/>
    </source>
</evidence>
<dbReference type="InterPro" id="IPR012441">
    <property type="entry name" value="DUF1643"/>
</dbReference>
<name>A0A8J3WG09_PLARO</name>
<dbReference type="EMBL" id="BOOI01000046">
    <property type="protein sequence ID" value="GIH86416.1"/>
    <property type="molecule type" value="Genomic_DNA"/>
</dbReference>
<reference evidence="1" key="1">
    <citation type="submission" date="2021-01" db="EMBL/GenBank/DDBJ databases">
        <title>Whole genome shotgun sequence of Planobispora rosea NBRC 15558.</title>
        <authorList>
            <person name="Komaki H."/>
            <person name="Tamura T."/>
        </authorList>
    </citation>
    <scope>NUCLEOTIDE SEQUENCE</scope>
    <source>
        <strain evidence="1">NBRC 15558</strain>
    </source>
</reference>
<organism evidence="1 2">
    <name type="scientific">Planobispora rosea</name>
    <dbReference type="NCBI Taxonomy" id="35762"/>
    <lineage>
        <taxon>Bacteria</taxon>
        <taxon>Bacillati</taxon>
        <taxon>Actinomycetota</taxon>
        <taxon>Actinomycetes</taxon>
        <taxon>Streptosporangiales</taxon>
        <taxon>Streptosporangiaceae</taxon>
        <taxon>Planobispora</taxon>
    </lineage>
</organism>
<evidence type="ECO:0008006" key="3">
    <source>
        <dbReference type="Google" id="ProtNLM"/>
    </source>
</evidence>
<protein>
    <recommendedName>
        <fullName evidence="3">DUF1643 domain-containing protein</fullName>
    </recommendedName>
</protein>
<sequence>MVASAVIDGPYRYDLRRIWDAGRTPTICAWVMLNPSRADENTDDPTVRRYIAYAQRWGFGGIVVRNLFALRATDPAALLSADDPIGPDNDAWLSERLAGVACVVVAWGCGRYPRLAEERWRRVAQLLAGHRLLCLRTGRDGQPVHPLYQPAGLVPRPWTAPWR</sequence>